<evidence type="ECO:0000256" key="3">
    <source>
        <dbReference type="ARBA" id="ARBA00022801"/>
    </source>
</evidence>
<dbReference type="InterPro" id="IPR036852">
    <property type="entry name" value="Peptidase_S8/S53_dom_sf"/>
</dbReference>
<comment type="similarity">
    <text evidence="1 5 6">Belongs to the peptidase S8 family.</text>
</comment>
<proteinExistence type="inferred from homology"/>
<dbReference type="InterPro" id="IPR023828">
    <property type="entry name" value="Peptidase_S8_Ser-AS"/>
</dbReference>
<dbReference type="PROSITE" id="PS51318">
    <property type="entry name" value="TAT"/>
    <property type="match status" value="1"/>
</dbReference>
<evidence type="ECO:0000256" key="4">
    <source>
        <dbReference type="ARBA" id="ARBA00022825"/>
    </source>
</evidence>
<evidence type="ECO:0000259" key="9">
    <source>
        <dbReference type="Pfam" id="PF00082"/>
    </source>
</evidence>
<evidence type="ECO:0000313" key="12">
    <source>
        <dbReference type="Proteomes" id="UP000219612"/>
    </source>
</evidence>
<dbReference type="EMBL" id="OBDY01000001">
    <property type="protein sequence ID" value="SNY04670.1"/>
    <property type="molecule type" value="Genomic_DNA"/>
</dbReference>
<protein>
    <submittedName>
        <fullName evidence="11">Pre-peptidase C-terminal domain-containing protein</fullName>
    </submittedName>
</protein>
<organism evidence="11 12">
    <name type="scientific">Paractinoplanes atraurantiacus</name>
    <dbReference type="NCBI Taxonomy" id="1036182"/>
    <lineage>
        <taxon>Bacteria</taxon>
        <taxon>Bacillati</taxon>
        <taxon>Actinomycetota</taxon>
        <taxon>Actinomycetes</taxon>
        <taxon>Micromonosporales</taxon>
        <taxon>Micromonosporaceae</taxon>
        <taxon>Paractinoplanes</taxon>
    </lineage>
</organism>
<dbReference type="GO" id="GO:0004252">
    <property type="term" value="F:serine-type endopeptidase activity"/>
    <property type="evidence" value="ECO:0007669"/>
    <property type="project" value="UniProtKB-UniRule"/>
</dbReference>
<dbReference type="PRINTS" id="PR00723">
    <property type="entry name" value="SUBTILISIN"/>
</dbReference>
<feature type="domain" description="Peptidase S8/S53" evidence="9">
    <location>
        <begin position="194"/>
        <end position="630"/>
    </location>
</feature>
<feature type="region of interest" description="Disordered" evidence="7">
    <location>
        <begin position="151"/>
        <end position="189"/>
    </location>
</feature>
<dbReference type="Proteomes" id="UP000219612">
    <property type="component" value="Unassembled WGS sequence"/>
</dbReference>
<evidence type="ECO:0000256" key="2">
    <source>
        <dbReference type="ARBA" id="ARBA00022670"/>
    </source>
</evidence>
<dbReference type="InterPro" id="IPR007280">
    <property type="entry name" value="Peptidase_C_arc/bac"/>
</dbReference>
<dbReference type="SUPFAM" id="SSF52743">
    <property type="entry name" value="Subtilisin-like"/>
    <property type="match status" value="1"/>
</dbReference>
<dbReference type="InterPro" id="IPR000209">
    <property type="entry name" value="Peptidase_S8/S53_dom"/>
</dbReference>
<evidence type="ECO:0000256" key="7">
    <source>
        <dbReference type="SAM" id="MobiDB-lite"/>
    </source>
</evidence>
<accession>A0A285F032</accession>
<dbReference type="Pfam" id="PF04151">
    <property type="entry name" value="PPC"/>
    <property type="match status" value="1"/>
</dbReference>
<evidence type="ECO:0000256" key="6">
    <source>
        <dbReference type="RuleBase" id="RU003355"/>
    </source>
</evidence>
<keyword evidence="4 5" id="KW-0720">Serine protease</keyword>
<evidence type="ECO:0000256" key="5">
    <source>
        <dbReference type="PROSITE-ProRule" id="PRU01240"/>
    </source>
</evidence>
<dbReference type="PROSITE" id="PS00136">
    <property type="entry name" value="SUBTILASE_ASP"/>
    <property type="match status" value="1"/>
</dbReference>
<dbReference type="GO" id="GO:0006508">
    <property type="term" value="P:proteolysis"/>
    <property type="evidence" value="ECO:0007669"/>
    <property type="project" value="UniProtKB-KW"/>
</dbReference>
<feature type="active site" description="Charge relay system" evidence="5">
    <location>
        <position position="579"/>
    </location>
</feature>
<dbReference type="PANTHER" id="PTHR43806:SF11">
    <property type="entry name" value="CEREVISIN-RELATED"/>
    <property type="match status" value="1"/>
</dbReference>
<feature type="compositionally biased region" description="Basic and acidic residues" evidence="7">
    <location>
        <begin position="52"/>
        <end position="61"/>
    </location>
</feature>
<dbReference type="Gene3D" id="2.60.120.380">
    <property type="match status" value="1"/>
</dbReference>
<keyword evidence="12" id="KW-1185">Reference proteome</keyword>
<gene>
    <name evidence="11" type="ORF">SAMN05421748_101289</name>
</gene>
<feature type="signal peptide" evidence="8">
    <location>
        <begin position="1"/>
        <end position="35"/>
    </location>
</feature>
<feature type="active site" description="Charge relay system" evidence="5">
    <location>
        <position position="382"/>
    </location>
</feature>
<evidence type="ECO:0000259" key="10">
    <source>
        <dbReference type="Pfam" id="PF04151"/>
    </source>
</evidence>
<feature type="domain" description="Peptidase C-terminal archaeal/bacterial" evidence="10">
    <location>
        <begin position="948"/>
        <end position="1012"/>
    </location>
</feature>
<dbReference type="Gene3D" id="3.30.70.80">
    <property type="entry name" value="Peptidase S8 propeptide/proteinase inhibitor I9"/>
    <property type="match status" value="1"/>
</dbReference>
<feature type="active site" description="Charge relay system" evidence="5">
    <location>
        <position position="203"/>
    </location>
</feature>
<evidence type="ECO:0000256" key="8">
    <source>
        <dbReference type="SAM" id="SignalP"/>
    </source>
</evidence>
<evidence type="ECO:0000313" key="11">
    <source>
        <dbReference type="EMBL" id="SNY04670.1"/>
    </source>
</evidence>
<feature type="chain" id="PRO_5038642804" evidence="8">
    <location>
        <begin position="36"/>
        <end position="1095"/>
    </location>
</feature>
<dbReference type="PROSITE" id="PS51892">
    <property type="entry name" value="SUBTILASE"/>
    <property type="match status" value="1"/>
</dbReference>
<evidence type="ECO:0000256" key="1">
    <source>
        <dbReference type="ARBA" id="ARBA00011073"/>
    </source>
</evidence>
<name>A0A285F032_9ACTN</name>
<reference evidence="12" key="1">
    <citation type="submission" date="2017-09" db="EMBL/GenBank/DDBJ databases">
        <authorList>
            <person name="Varghese N."/>
            <person name="Submissions S."/>
        </authorList>
    </citation>
    <scope>NUCLEOTIDE SEQUENCE [LARGE SCALE GENOMIC DNA]</scope>
    <source>
        <strain evidence="12">CGMCC 4.6857</strain>
    </source>
</reference>
<dbReference type="PROSITE" id="PS00138">
    <property type="entry name" value="SUBTILASE_SER"/>
    <property type="match status" value="1"/>
</dbReference>
<dbReference type="Pfam" id="PF00082">
    <property type="entry name" value="Peptidase_S8"/>
    <property type="match status" value="1"/>
</dbReference>
<feature type="region of interest" description="Disordered" evidence="7">
    <location>
        <begin position="31"/>
        <end position="61"/>
    </location>
</feature>
<sequence>MRQQSTWGRRTFISVLAAGLATGAATMTGSIPAAAEPGSGALPAAQQNASDTPKESPADTLGSHDAELLAQAEAAKKKNVTVIIAAEEGKSADVAAKIKALGGVVTRRFDQIGYVLASVPTGQVVAAAKLAGIQAVDLDETIKLPEADLAGTQSSKPAAPLAPPGPQTPAANPYLPTDETGSVDFKKKNPKYDGRGITIGIMDSGVDIAHPALQKTTTGERKIVDWVTATDPLLEGDGSWRAMLTSVAGPSFTYAGATWKAPAGTYRVNRFSESITAASDAAGDVNRDGDTTDTWGILYDPESHDIRVDVNQNLDFTDDAVMRPYKEKYDVNYFGTDNPATAVAERMPFVVEYREDVDIEPAGYPEGTVADFVNIGIPESLHASHVAGIAAGNDLLGNANFDGQAPGAKIVSSRACSWGGGCTAAALTTGMSDLIINRHVDVINMSIGGLPALNDGNNARADLYNDLIRKYGVQMFISAGNSGPGVNTIGDPSVASDVVSVAASITKETWLSNYGAVTRKDQQLIPFSSRGPREDGGFKPNIAAPGSAVSLSPTWEVVPGLATVPYTLPPGYSMQNGTSMASPQAAGGAALLLSAAKQNGIKVSPASLRRAIYTTADTIPGEQVNEQGYGQLDVPSAWTLLKKKSPTRDYTSSAPVCTPLDDLLATDGQGVGIYNRCAASAGGFKPGQTKIVNIKLTRTSGPSYPVLHKLSWKGDRANFLSSPLVVLPLKKTVTVPVVVRANNGVTAGLLQVDDPSTPVVDFEVLNTVVAGVESPKPAYSNTFKGAVDRSSTTSFYVNVPAGTKALQVDLSGLAAGSQTRWIGINPYGVPVEDTASTACYSNYSDEAACKPSERAYENPIPGIWELEVESRRTTPVLSNPFTLTAKVQGVTVTPETTTLSNVTVGAANPVTWTVKNNFGPVKVTPQGGPLGSANRQRPTIADGESQEFTFTLPAGSASLNVKIGNPADAAADLDLSLYQGETLVGQDADGDSEESISLVNPPAGDYTVVVDGYSVPAGTTAYDYLDVYYSTALGTVTVPSTATTLANGASTTVTGAVTVASTPPADRELFGDLAIVTDEGAVVGRATVVVASIAG</sequence>
<dbReference type="InterPro" id="IPR037045">
    <property type="entry name" value="S8pro/Inhibitor_I9_sf"/>
</dbReference>
<keyword evidence="2 5" id="KW-0645">Protease</keyword>
<dbReference type="InterPro" id="IPR050131">
    <property type="entry name" value="Peptidase_S8_subtilisin-like"/>
</dbReference>
<keyword evidence="3 5" id="KW-0378">Hydrolase</keyword>
<dbReference type="PANTHER" id="PTHR43806">
    <property type="entry name" value="PEPTIDASE S8"/>
    <property type="match status" value="1"/>
</dbReference>
<dbReference type="InterPro" id="IPR006311">
    <property type="entry name" value="TAT_signal"/>
</dbReference>
<dbReference type="AlphaFoldDB" id="A0A285F032"/>
<keyword evidence="8" id="KW-0732">Signal</keyword>
<dbReference type="InterPro" id="IPR015500">
    <property type="entry name" value="Peptidase_S8_subtilisin-rel"/>
</dbReference>
<dbReference type="Gene3D" id="3.40.50.200">
    <property type="entry name" value="Peptidase S8/S53 domain"/>
    <property type="match status" value="1"/>
</dbReference>
<dbReference type="InterPro" id="IPR023827">
    <property type="entry name" value="Peptidase_S8_Asp-AS"/>
</dbReference>